<dbReference type="Gene3D" id="3.40.630.10">
    <property type="entry name" value="Zn peptidases"/>
    <property type="match status" value="1"/>
</dbReference>
<dbReference type="RefSeq" id="WP_148621750.1">
    <property type="nucleotide sequence ID" value="NZ_SDGZ01000004.1"/>
</dbReference>
<dbReference type="SUPFAM" id="SSF53187">
    <property type="entry name" value="Zn-dependent exopeptidases"/>
    <property type="match status" value="1"/>
</dbReference>
<dbReference type="PANTHER" id="PTHR43808:SF31">
    <property type="entry name" value="N-ACETYL-L-CITRULLINE DEACETYLASE"/>
    <property type="match status" value="1"/>
</dbReference>
<protein>
    <submittedName>
        <fullName evidence="9">Dipeptidase PepV</fullName>
    </submittedName>
</protein>
<dbReference type="GO" id="GO:0008237">
    <property type="term" value="F:metallopeptidase activity"/>
    <property type="evidence" value="ECO:0007669"/>
    <property type="project" value="UniProtKB-KW"/>
</dbReference>
<dbReference type="Pfam" id="PF01546">
    <property type="entry name" value="Peptidase_M20"/>
    <property type="match status" value="1"/>
</dbReference>
<dbReference type="GO" id="GO:0006508">
    <property type="term" value="P:proteolysis"/>
    <property type="evidence" value="ECO:0007669"/>
    <property type="project" value="UniProtKB-KW"/>
</dbReference>
<comment type="caution">
    <text evidence="9">The sequence shown here is derived from an EMBL/GenBank/DDBJ whole genome shotgun (WGS) entry which is preliminary data.</text>
</comment>
<sequence>MNWHEQTKVYEAALIKDLDKIIRIPSVLEVKSSTPQMPFGVDVVRALTAMEELAMRDGFRFGRVDNMVTWIEYGPKDAAETVGILTHIDVVPAGDGWDSNPFQANVRAGKLYGRGAADMKSDVMTSYYAIKYLKDHAIELKRKVRLIIGTDEENQWRDLPKYFEVEGKPVMGFSPDGTFPVINGEKAFQTIQLRFPSQSSGAFILMRFMAGERSNVVPGEARARLLVPDVKQLELDFKNYLAQYPFLSGEVSTNRQEIRLTLYGRQAHGAYPQDGENAGTYLANFLNQYTFEDDAAAFLELLDTLHTDILAETLGLQYTDSEMGVLTLNVAIMRFNHNGQGQISLGFRYPKGMNLQTVKDQVGQHLGTLHAKLTVQPGGMEPHLVPLTDPLVHVLSLAYASEVGMYAPPRTSNGGSYARLLERGVAFGGQFPDVPVTSHQSNEYVPVENLTRTMAVFVNALISLDKI</sequence>
<dbReference type="EMBL" id="SDGZ01000004">
    <property type="protein sequence ID" value="TYC50840.1"/>
    <property type="molecule type" value="Genomic_DNA"/>
</dbReference>
<dbReference type="GO" id="GO:0008270">
    <property type="term" value="F:zinc ion binding"/>
    <property type="evidence" value="ECO:0007669"/>
    <property type="project" value="InterPro"/>
</dbReference>
<evidence type="ECO:0000256" key="4">
    <source>
        <dbReference type="ARBA" id="ARBA00022723"/>
    </source>
</evidence>
<evidence type="ECO:0000256" key="6">
    <source>
        <dbReference type="ARBA" id="ARBA00022833"/>
    </source>
</evidence>
<name>A0A6C2C9R6_9LACO</name>
<dbReference type="InterPro" id="IPR036264">
    <property type="entry name" value="Bact_exopeptidase_dim_dom"/>
</dbReference>
<accession>A0A6C2C9R6</accession>
<dbReference type="InterPro" id="IPR050072">
    <property type="entry name" value="Peptidase_M20A"/>
</dbReference>
<dbReference type="OrthoDB" id="9761532at2"/>
<dbReference type="Proteomes" id="UP000371977">
    <property type="component" value="Unassembled WGS sequence"/>
</dbReference>
<evidence type="ECO:0000256" key="1">
    <source>
        <dbReference type="ARBA" id="ARBA00001947"/>
    </source>
</evidence>
<dbReference type="NCBIfam" id="NF005591">
    <property type="entry name" value="PRK07318.1"/>
    <property type="match status" value="1"/>
</dbReference>
<dbReference type="NCBIfam" id="TIGR01887">
    <property type="entry name" value="dipeptidaselike"/>
    <property type="match status" value="1"/>
</dbReference>
<dbReference type="SUPFAM" id="SSF55031">
    <property type="entry name" value="Bacterial exopeptidase dimerisation domain"/>
    <property type="match status" value="1"/>
</dbReference>
<dbReference type="AlphaFoldDB" id="A0A6C2C9R6"/>
<organism evidence="9 10">
    <name type="scientific">Weissella muntiaci</name>
    <dbReference type="NCBI Taxonomy" id="2508881"/>
    <lineage>
        <taxon>Bacteria</taxon>
        <taxon>Bacillati</taxon>
        <taxon>Bacillota</taxon>
        <taxon>Bacilli</taxon>
        <taxon>Lactobacillales</taxon>
        <taxon>Lactobacillaceae</taxon>
        <taxon>Weissella</taxon>
    </lineage>
</organism>
<keyword evidence="3" id="KW-0645">Protease</keyword>
<keyword evidence="7" id="KW-0224">Dipeptidase</keyword>
<keyword evidence="5" id="KW-0378">Hydrolase</keyword>
<comment type="similarity">
    <text evidence="2">Belongs to the peptidase M20A family.</text>
</comment>
<keyword evidence="4" id="KW-0479">Metal-binding</keyword>
<dbReference type="GO" id="GO:0016805">
    <property type="term" value="F:dipeptidase activity"/>
    <property type="evidence" value="ECO:0007669"/>
    <property type="project" value="UniProtKB-KW"/>
</dbReference>
<dbReference type="GO" id="GO:0006526">
    <property type="term" value="P:L-arginine biosynthetic process"/>
    <property type="evidence" value="ECO:0007669"/>
    <property type="project" value="TreeGrafter"/>
</dbReference>
<evidence type="ECO:0000313" key="10">
    <source>
        <dbReference type="Proteomes" id="UP000371977"/>
    </source>
</evidence>
<reference evidence="9 10" key="1">
    <citation type="submission" date="2019-01" db="EMBL/GenBank/DDBJ databases">
        <title>Weissella sp. nov., a novel lactic acid bacterium isolated from animal feces.</title>
        <authorList>
            <person name="Wang L.-T."/>
        </authorList>
    </citation>
    <scope>NUCLEOTIDE SEQUENCE [LARGE SCALE GENOMIC DNA]</scope>
    <source>
        <strain evidence="9 10">8H-2</strain>
    </source>
</reference>
<gene>
    <name evidence="9" type="primary">pepV</name>
    <name evidence="9" type="ORF">ESZ50_01085</name>
</gene>
<evidence type="ECO:0000256" key="8">
    <source>
        <dbReference type="ARBA" id="ARBA00023049"/>
    </source>
</evidence>
<proteinExistence type="inferred from homology"/>
<dbReference type="GO" id="GO:0008777">
    <property type="term" value="F:acetylornithine deacetylase activity"/>
    <property type="evidence" value="ECO:0007669"/>
    <property type="project" value="TreeGrafter"/>
</dbReference>
<keyword evidence="6" id="KW-0862">Zinc</keyword>
<dbReference type="InterPro" id="IPR002933">
    <property type="entry name" value="Peptidase_M20"/>
</dbReference>
<keyword evidence="8" id="KW-0482">Metalloprotease</keyword>
<evidence type="ECO:0000256" key="7">
    <source>
        <dbReference type="ARBA" id="ARBA00022997"/>
    </source>
</evidence>
<evidence type="ECO:0000313" key="9">
    <source>
        <dbReference type="EMBL" id="TYC50840.1"/>
    </source>
</evidence>
<dbReference type="Gene3D" id="3.30.70.360">
    <property type="match status" value="2"/>
</dbReference>
<dbReference type="InterPro" id="IPR010964">
    <property type="entry name" value="M20A_pepV-rel"/>
</dbReference>
<evidence type="ECO:0000256" key="3">
    <source>
        <dbReference type="ARBA" id="ARBA00022670"/>
    </source>
</evidence>
<comment type="cofactor">
    <cofactor evidence="1">
        <name>Zn(2+)</name>
        <dbReference type="ChEBI" id="CHEBI:29105"/>
    </cofactor>
</comment>
<keyword evidence="10" id="KW-1185">Reference proteome</keyword>
<evidence type="ECO:0000256" key="5">
    <source>
        <dbReference type="ARBA" id="ARBA00022801"/>
    </source>
</evidence>
<dbReference type="PANTHER" id="PTHR43808">
    <property type="entry name" value="ACETYLORNITHINE DEACETYLASE"/>
    <property type="match status" value="1"/>
</dbReference>
<evidence type="ECO:0000256" key="2">
    <source>
        <dbReference type="ARBA" id="ARBA00006247"/>
    </source>
</evidence>